<sequence>MKFVSALKYKFEENADAEQARAMEAYMKDLFSFYGIKAPVRKTLLKETINRFKAELTRDHVIRIVNTLYQDLHRELHYCAIEIADRYLKTKYEVNDLHFIEKLITTNSWWDSVDFIAKHILGNYLLQYPNQIPKVIPRFSSSKDMWLNRSAILFQLGYRDKTDPELLFRLCNAHKSSNEFFIKKAIGWALREYSKINPKAVKDFVSETDLRPLSKKEALKRVT</sequence>
<evidence type="ECO:0000313" key="2">
    <source>
        <dbReference type="Proteomes" id="UP001597344"/>
    </source>
</evidence>
<keyword evidence="2" id="KW-1185">Reference proteome</keyword>
<dbReference type="Gene3D" id="1.20.1660.10">
    <property type="entry name" value="Hypothetical protein (EF3068)"/>
    <property type="match status" value="1"/>
</dbReference>
<dbReference type="Gene3D" id="1.25.40.290">
    <property type="entry name" value="ARM repeat domains"/>
    <property type="match status" value="1"/>
</dbReference>
<dbReference type="Proteomes" id="UP001597344">
    <property type="component" value="Unassembled WGS sequence"/>
</dbReference>
<comment type="caution">
    <text evidence="1">The sequence shown here is derived from an EMBL/GenBank/DDBJ whole genome shotgun (WGS) entry which is preliminary data.</text>
</comment>
<dbReference type="EMBL" id="JBHUHY010000016">
    <property type="protein sequence ID" value="MFD2188140.1"/>
    <property type="molecule type" value="Genomic_DNA"/>
</dbReference>
<evidence type="ECO:0000313" key="1">
    <source>
        <dbReference type="EMBL" id="MFD2188140.1"/>
    </source>
</evidence>
<dbReference type="PANTHER" id="PTHR34070">
    <property type="entry name" value="ARMADILLO-TYPE FOLD"/>
    <property type="match status" value="1"/>
</dbReference>
<dbReference type="InterPro" id="IPR014825">
    <property type="entry name" value="DNA_alkylation"/>
</dbReference>
<organism evidence="1 2">
    <name type="scientific">Aquimarina celericrescens</name>
    <dbReference type="NCBI Taxonomy" id="1964542"/>
    <lineage>
        <taxon>Bacteria</taxon>
        <taxon>Pseudomonadati</taxon>
        <taxon>Bacteroidota</taxon>
        <taxon>Flavobacteriia</taxon>
        <taxon>Flavobacteriales</taxon>
        <taxon>Flavobacteriaceae</taxon>
        <taxon>Aquimarina</taxon>
    </lineage>
</organism>
<accession>A0ABW5AZX1</accession>
<dbReference type="SUPFAM" id="SSF48371">
    <property type="entry name" value="ARM repeat"/>
    <property type="match status" value="1"/>
</dbReference>
<dbReference type="PANTHER" id="PTHR34070:SF1">
    <property type="entry name" value="DNA ALKYLATION REPAIR PROTEIN"/>
    <property type="match status" value="1"/>
</dbReference>
<reference evidence="2" key="1">
    <citation type="journal article" date="2019" name="Int. J. Syst. Evol. Microbiol.">
        <title>The Global Catalogue of Microorganisms (GCM) 10K type strain sequencing project: providing services to taxonomists for standard genome sequencing and annotation.</title>
        <authorList>
            <consortium name="The Broad Institute Genomics Platform"/>
            <consortium name="The Broad Institute Genome Sequencing Center for Infectious Disease"/>
            <person name="Wu L."/>
            <person name="Ma J."/>
        </authorList>
    </citation>
    <scope>NUCLEOTIDE SEQUENCE [LARGE SCALE GENOMIC DNA]</scope>
    <source>
        <strain evidence="2">DT92</strain>
    </source>
</reference>
<proteinExistence type="predicted"/>
<protein>
    <submittedName>
        <fullName evidence="1">DNA alkylation repair protein</fullName>
    </submittedName>
</protein>
<name>A0ABW5AZX1_9FLAO</name>
<dbReference type="RefSeq" id="WP_378321158.1">
    <property type="nucleotide sequence ID" value="NZ_JBHUHY010000016.1"/>
</dbReference>
<gene>
    <name evidence="1" type="ORF">ACFSJT_15155</name>
</gene>
<dbReference type="Pfam" id="PF08713">
    <property type="entry name" value="DNA_alkylation"/>
    <property type="match status" value="1"/>
</dbReference>
<dbReference type="InterPro" id="IPR016024">
    <property type="entry name" value="ARM-type_fold"/>
</dbReference>
<dbReference type="CDD" id="cd07064">
    <property type="entry name" value="AlkD_like_1"/>
    <property type="match status" value="1"/>
</dbReference>